<reference evidence="6" key="1">
    <citation type="journal article" date="2019" name="Int. J. Syst. Evol. Microbiol.">
        <title>The Global Catalogue of Microorganisms (GCM) 10K type strain sequencing project: providing services to taxonomists for standard genome sequencing and annotation.</title>
        <authorList>
            <consortium name="The Broad Institute Genomics Platform"/>
            <consortium name="The Broad Institute Genome Sequencing Center for Infectious Disease"/>
            <person name="Wu L."/>
            <person name="Ma J."/>
        </authorList>
    </citation>
    <scope>NUCLEOTIDE SEQUENCE [LARGE SCALE GENOMIC DNA]</scope>
    <source>
        <strain evidence="6">NCAIM B.02333</strain>
    </source>
</reference>
<dbReference type="Proteomes" id="UP001595685">
    <property type="component" value="Unassembled WGS sequence"/>
</dbReference>
<feature type="transmembrane region" description="Helical" evidence="3">
    <location>
        <begin position="131"/>
        <end position="151"/>
    </location>
</feature>
<name>A0ABV7WI20_9MICO</name>
<dbReference type="InterPro" id="IPR029052">
    <property type="entry name" value="Metallo-depent_PP-like"/>
</dbReference>
<feature type="domain" description="Calcineurin-like phosphoesterase" evidence="4">
    <location>
        <begin position="245"/>
        <end position="339"/>
    </location>
</feature>
<accession>A0ABV7WI20</accession>
<dbReference type="InterPro" id="IPR004843">
    <property type="entry name" value="Calcineurin-like_PHP"/>
</dbReference>
<evidence type="ECO:0000259" key="4">
    <source>
        <dbReference type="Pfam" id="PF00149"/>
    </source>
</evidence>
<dbReference type="InterPro" id="IPR051158">
    <property type="entry name" value="Metallophosphoesterase_sf"/>
</dbReference>
<organism evidence="5 6">
    <name type="scientific">Aquipuribacter hungaricus</name>
    <dbReference type="NCBI Taxonomy" id="545624"/>
    <lineage>
        <taxon>Bacteria</taxon>
        <taxon>Bacillati</taxon>
        <taxon>Actinomycetota</taxon>
        <taxon>Actinomycetes</taxon>
        <taxon>Micrococcales</taxon>
        <taxon>Intrasporangiaceae</taxon>
        <taxon>Aquipuribacter</taxon>
    </lineage>
</organism>
<proteinExistence type="predicted"/>
<evidence type="ECO:0000256" key="1">
    <source>
        <dbReference type="ARBA" id="ARBA00022723"/>
    </source>
</evidence>
<keyword evidence="3" id="KW-0812">Transmembrane</keyword>
<feature type="transmembrane region" description="Helical" evidence="3">
    <location>
        <begin position="158"/>
        <end position="179"/>
    </location>
</feature>
<keyword evidence="3" id="KW-1133">Transmembrane helix</keyword>
<dbReference type="PANTHER" id="PTHR31302:SF31">
    <property type="entry name" value="PHOSPHODIESTERASE YAEI"/>
    <property type="match status" value="1"/>
</dbReference>
<dbReference type="PANTHER" id="PTHR31302">
    <property type="entry name" value="TRANSMEMBRANE PROTEIN WITH METALLOPHOSPHOESTERASE DOMAIN-RELATED"/>
    <property type="match status" value="1"/>
</dbReference>
<dbReference type="SUPFAM" id="SSF56300">
    <property type="entry name" value="Metallo-dependent phosphatases"/>
    <property type="match status" value="1"/>
</dbReference>
<keyword evidence="1" id="KW-0479">Metal-binding</keyword>
<dbReference type="CDD" id="cd00838">
    <property type="entry name" value="MPP_superfamily"/>
    <property type="match status" value="1"/>
</dbReference>
<keyword evidence="2" id="KW-0378">Hydrolase</keyword>
<keyword evidence="3" id="KW-0472">Membrane</keyword>
<protein>
    <submittedName>
        <fullName evidence="5">Metallophosphoesterase family protein</fullName>
    </submittedName>
</protein>
<keyword evidence="6" id="KW-1185">Reference proteome</keyword>
<evidence type="ECO:0000313" key="6">
    <source>
        <dbReference type="Proteomes" id="UP001595685"/>
    </source>
</evidence>
<dbReference type="EMBL" id="JBHRWW010000007">
    <property type="protein sequence ID" value="MFC3689029.1"/>
    <property type="molecule type" value="Genomic_DNA"/>
</dbReference>
<feature type="transmembrane region" description="Helical" evidence="3">
    <location>
        <begin position="29"/>
        <end position="50"/>
    </location>
</feature>
<dbReference type="Gene3D" id="3.60.21.10">
    <property type="match status" value="1"/>
</dbReference>
<evidence type="ECO:0000256" key="2">
    <source>
        <dbReference type="ARBA" id="ARBA00022801"/>
    </source>
</evidence>
<evidence type="ECO:0000256" key="3">
    <source>
        <dbReference type="SAM" id="Phobius"/>
    </source>
</evidence>
<dbReference type="RefSeq" id="WP_340292132.1">
    <property type="nucleotide sequence ID" value="NZ_JBBEOI010000060.1"/>
</dbReference>
<comment type="caution">
    <text evidence="5">The sequence shown here is derived from an EMBL/GenBank/DDBJ whole genome shotgun (WGS) entry which is preliminary data.</text>
</comment>
<dbReference type="Pfam" id="PF00149">
    <property type="entry name" value="Metallophos"/>
    <property type="match status" value="1"/>
</dbReference>
<gene>
    <name evidence="5" type="ORF">ACFOLH_11815</name>
</gene>
<sequence length="489" mass="50916">MSPHALSFDRHRHARDVPPVLDRYRPLRLLAVVVVSVAAGAAALVTLVGVRADVGPVEARLSLGLSFEGGTAVDVPPVGRLTMGTHAGPLQLRADVRNVDVEAVTAMIRRGRPLPTVETMSADVRSGVLGLAGRSVLVVLPAAALVSALVFRDRRAVLLGTGAAAGALVLSAGVAAATFSSEALEEPQYEGLLAQAPALVGGVRGAATAVDAYSARLAELTGNVAQLYGALGSLPDVPGPDTTAVLWVSDVHNNPAAYGVMRELIDQFGIQAVVDTGDSTDLGSAAENVVLDRIEDLGVPYLWVRGNHDSATTQNYLSGLSNVTVLDGGDVVEVAGVRWAGVGDPRYTPVKRVAEPSEVGRLELRAAGRRLATALDQQGRRPHVVLVHERPMAEPLFGQVPLVLDGHVHERRERRVDGTLELTLGSSGGAGLRTFDGGDGALPLAMSILHLDPSDGSLVAVDEVTLAGIGRDAVTFQRRSASSLAPEPE</sequence>
<evidence type="ECO:0000313" key="5">
    <source>
        <dbReference type="EMBL" id="MFC3689029.1"/>
    </source>
</evidence>